<dbReference type="InterPro" id="IPR013525">
    <property type="entry name" value="ABC2_TM"/>
</dbReference>
<dbReference type="AlphaFoldDB" id="A0A559JB41"/>
<keyword evidence="5 8" id="KW-0812">Transmembrane</keyword>
<feature type="transmembrane region" description="Helical" evidence="8">
    <location>
        <begin position="31"/>
        <end position="50"/>
    </location>
</feature>
<dbReference type="OrthoDB" id="9794365at2"/>
<protein>
    <recommendedName>
        <fullName evidence="8">Transport permease protein</fullName>
    </recommendedName>
</protein>
<dbReference type="PANTHER" id="PTHR30413:SF10">
    <property type="entry name" value="CAPSULE POLYSACCHARIDE EXPORT INNER-MEMBRANE PROTEIN CTRC"/>
    <property type="match status" value="1"/>
</dbReference>
<dbReference type="Pfam" id="PF01061">
    <property type="entry name" value="ABC2_membrane"/>
    <property type="match status" value="1"/>
</dbReference>
<feature type="domain" description="ABC transmembrane type-2" evidence="9">
    <location>
        <begin position="29"/>
        <end position="253"/>
    </location>
</feature>
<evidence type="ECO:0000256" key="3">
    <source>
        <dbReference type="ARBA" id="ARBA00022448"/>
    </source>
</evidence>
<evidence type="ECO:0000313" key="11">
    <source>
        <dbReference type="Proteomes" id="UP000316330"/>
    </source>
</evidence>
<evidence type="ECO:0000256" key="8">
    <source>
        <dbReference type="RuleBase" id="RU361157"/>
    </source>
</evidence>
<reference evidence="10 11" key="1">
    <citation type="submission" date="2019-07" db="EMBL/GenBank/DDBJ databases">
        <authorList>
            <person name="Kim J."/>
        </authorList>
    </citation>
    <scope>NUCLEOTIDE SEQUENCE [LARGE SCALE GENOMIC DNA]</scope>
    <source>
        <strain evidence="10 11">G13</strain>
    </source>
</reference>
<comment type="caution">
    <text evidence="10">The sequence shown here is derived from an EMBL/GenBank/DDBJ whole genome shotgun (WGS) entry which is preliminary data.</text>
</comment>
<keyword evidence="11" id="KW-1185">Reference proteome</keyword>
<dbReference type="EMBL" id="VNJJ01000013">
    <property type="protein sequence ID" value="TVX97077.1"/>
    <property type="molecule type" value="Genomic_DNA"/>
</dbReference>
<evidence type="ECO:0000256" key="4">
    <source>
        <dbReference type="ARBA" id="ARBA00022475"/>
    </source>
</evidence>
<proteinExistence type="inferred from homology"/>
<keyword evidence="6 8" id="KW-1133">Transmembrane helix</keyword>
<name>A0A559JB41_9BACL</name>
<organism evidence="10 11">
    <name type="scientific">Cohnella terricola</name>
    <dbReference type="NCBI Taxonomy" id="1289167"/>
    <lineage>
        <taxon>Bacteria</taxon>
        <taxon>Bacillati</taxon>
        <taxon>Bacillota</taxon>
        <taxon>Bacilli</taxon>
        <taxon>Bacillales</taxon>
        <taxon>Paenibacillaceae</taxon>
        <taxon>Cohnella</taxon>
    </lineage>
</organism>
<evidence type="ECO:0000313" key="10">
    <source>
        <dbReference type="EMBL" id="TVX97077.1"/>
    </source>
</evidence>
<dbReference type="InterPro" id="IPR047817">
    <property type="entry name" value="ABC2_TM_bact-type"/>
</dbReference>
<comment type="subcellular location">
    <subcellularLocation>
        <location evidence="1 8">Cell membrane</location>
        <topology evidence="1 8">Multi-pass membrane protein</topology>
    </subcellularLocation>
</comment>
<evidence type="ECO:0000256" key="5">
    <source>
        <dbReference type="ARBA" id="ARBA00022692"/>
    </source>
</evidence>
<keyword evidence="4 8" id="KW-1003">Cell membrane</keyword>
<comment type="similarity">
    <text evidence="2 8">Belongs to the ABC-2 integral membrane protein family.</text>
</comment>
<dbReference type="PROSITE" id="PS51012">
    <property type="entry name" value="ABC_TM2"/>
    <property type="match status" value="1"/>
</dbReference>
<feature type="transmembrane region" description="Helical" evidence="8">
    <location>
        <begin position="62"/>
        <end position="80"/>
    </location>
</feature>
<feature type="transmembrane region" description="Helical" evidence="8">
    <location>
        <begin position="107"/>
        <end position="133"/>
    </location>
</feature>
<evidence type="ECO:0000256" key="2">
    <source>
        <dbReference type="ARBA" id="ARBA00007783"/>
    </source>
</evidence>
<evidence type="ECO:0000259" key="9">
    <source>
        <dbReference type="PROSITE" id="PS51012"/>
    </source>
</evidence>
<dbReference type="Proteomes" id="UP000316330">
    <property type="component" value="Unassembled WGS sequence"/>
</dbReference>
<gene>
    <name evidence="10" type="ORF">FPZ45_19140</name>
</gene>
<keyword evidence="3 8" id="KW-0813">Transport</keyword>
<feature type="transmembrane region" description="Helical" evidence="8">
    <location>
        <begin position="145"/>
        <end position="170"/>
    </location>
</feature>
<dbReference type="GO" id="GO:0015920">
    <property type="term" value="P:lipopolysaccharide transport"/>
    <property type="evidence" value="ECO:0007669"/>
    <property type="project" value="TreeGrafter"/>
</dbReference>
<keyword evidence="7 8" id="KW-0472">Membrane</keyword>
<evidence type="ECO:0000256" key="1">
    <source>
        <dbReference type="ARBA" id="ARBA00004651"/>
    </source>
</evidence>
<feature type="transmembrane region" description="Helical" evidence="8">
    <location>
        <begin position="176"/>
        <end position="193"/>
    </location>
</feature>
<dbReference type="GO" id="GO:0140359">
    <property type="term" value="F:ABC-type transporter activity"/>
    <property type="evidence" value="ECO:0007669"/>
    <property type="project" value="InterPro"/>
</dbReference>
<dbReference type="RefSeq" id="WP_144705458.1">
    <property type="nucleotide sequence ID" value="NZ_VNJJ01000013.1"/>
</dbReference>
<accession>A0A559JB41</accession>
<sequence length="261" mass="29723">MLRELWVYRTYIYENAIADLRNRYAGSLLGVLWNIIQPLFQILIFTFIFSEIMVARLPGIDSASAFATYLCAGILPWGAFTDTVLRGTNALVVNATYLKKLPVPEHIFIAQVVLSSFLLLSVSMILLLIVVLINGGMITSMWLLMVPLLMLFQLFGFGIALTFGVINVFFRDVGQFLGTLIQIWMWMTPIVYLKEIVPDYLQDIFLYNPAFWFIDSLHKIIVFSELPSLMHWIVMASVTIISLVTGSLVLKKLRSEIRDVL</sequence>
<evidence type="ECO:0000256" key="7">
    <source>
        <dbReference type="ARBA" id="ARBA00023136"/>
    </source>
</evidence>
<feature type="transmembrane region" description="Helical" evidence="8">
    <location>
        <begin position="229"/>
        <end position="250"/>
    </location>
</feature>
<evidence type="ECO:0000256" key="6">
    <source>
        <dbReference type="ARBA" id="ARBA00022989"/>
    </source>
</evidence>
<dbReference type="GO" id="GO:0005886">
    <property type="term" value="C:plasma membrane"/>
    <property type="evidence" value="ECO:0007669"/>
    <property type="project" value="UniProtKB-SubCell"/>
</dbReference>
<dbReference type="PANTHER" id="PTHR30413">
    <property type="entry name" value="INNER MEMBRANE TRANSPORT PERMEASE"/>
    <property type="match status" value="1"/>
</dbReference>